<proteinExistence type="predicted"/>
<gene>
    <name evidence="2" type="ORF">TvY486_0021860</name>
</gene>
<dbReference type="AlphaFoldDB" id="F9WPL1"/>
<protein>
    <submittedName>
        <fullName evidence="2">Uncharacterized protein</fullName>
    </submittedName>
</protein>
<dbReference type="EMBL" id="CAEX01003511">
    <property type="protein sequence ID" value="CCD19488.1"/>
    <property type="molecule type" value="Genomic_DNA"/>
</dbReference>
<evidence type="ECO:0000313" key="2">
    <source>
        <dbReference type="EMBL" id="CCD19488.1"/>
    </source>
</evidence>
<keyword evidence="3" id="KW-1185">Reference proteome</keyword>
<feature type="region of interest" description="Disordered" evidence="1">
    <location>
        <begin position="420"/>
        <end position="444"/>
    </location>
</feature>
<feature type="compositionally biased region" description="Polar residues" evidence="1">
    <location>
        <begin position="569"/>
        <end position="587"/>
    </location>
</feature>
<organism evidence="2 3">
    <name type="scientific">Trypanosoma vivax (strain Y486)</name>
    <dbReference type="NCBI Taxonomy" id="1055687"/>
    <lineage>
        <taxon>Eukaryota</taxon>
        <taxon>Discoba</taxon>
        <taxon>Euglenozoa</taxon>
        <taxon>Kinetoplastea</taxon>
        <taxon>Metakinetoplastina</taxon>
        <taxon>Trypanosomatida</taxon>
        <taxon>Trypanosomatidae</taxon>
        <taxon>Trypanosoma</taxon>
        <taxon>Duttonella</taxon>
    </lineage>
</organism>
<sequence>MSTGTSLSTRTHSVGETKSNNKKMFGCFRSYSTRAPITSGSNSSTAVHTPSNGTCDVLLKRMLAYCSHLEPYRKKMEELRLLRQDVREAFDRFLRICNSESRDEQQGQVDTESVTSKASVMTALELRAEVLTKGLTELQRCNVRLLVCFNKLSREVRRTMGTLSDETGKAAGLNEEPQMAKGTVPSVQTQTITKSNTSPLSPLSLLLEPPAAYLRFLHTEERSIVQELTSLCTRVREVLSYEPNILLEDSALFETPLLVPSVLSGTNSLTAKITCEPCSGPSKTEATQDLDEPLREGTSAPCSEAPSGTVASAEGSVDATATGKEGVNQECDDTDSCSNSVGLLMPVVGVVVLKSTHDSVGERDKCANDTKRVGDSPVFGIPRLALGTGTRHGSTFSRTEGIPHSFRALVCGSTPTKFGRQKCSHGTGGKKASKAGAAGAGGMGTVTRNKVKSAHRKNDPHRLGAISIMQLKEALSTWAAISKSNTNTATMDYGGKSNGAEEVAARGIGGQQMGANNCKSSSTTPTCRPALDIQEGKCNAKRAMARELKMMKARGVSELVERKGGVSEQEASTVQGTARRTVSSVKP</sequence>
<accession>F9WPL1</accession>
<feature type="region of interest" description="Disordered" evidence="1">
    <location>
        <begin position="278"/>
        <end position="317"/>
    </location>
</feature>
<feature type="region of interest" description="Disordered" evidence="1">
    <location>
        <begin position="559"/>
        <end position="587"/>
    </location>
</feature>
<evidence type="ECO:0000313" key="3">
    <source>
        <dbReference type="Proteomes" id="UP000009027"/>
    </source>
</evidence>
<reference evidence="2 3" key="1">
    <citation type="journal article" date="2012" name="Proc. Natl. Acad. Sci. U.S.A.">
        <title>Antigenic diversity is generated by distinct evolutionary mechanisms in African trypanosome species.</title>
        <authorList>
            <person name="Jackson A.P."/>
            <person name="Berry A."/>
            <person name="Aslett M."/>
            <person name="Allison H.C."/>
            <person name="Burton P."/>
            <person name="Vavrova-Anderson J."/>
            <person name="Brown R."/>
            <person name="Browne H."/>
            <person name="Corton N."/>
            <person name="Hauser H."/>
            <person name="Gamble J."/>
            <person name="Gilderthorp R."/>
            <person name="Marcello L."/>
            <person name="McQuillan J."/>
            <person name="Otto T.D."/>
            <person name="Quail M.A."/>
            <person name="Sanders M.J."/>
            <person name="van Tonder A."/>
            <person name="Ginger M.L."/>
            <person name="Field M.C."/>
            <person name="Barry J.D."/>
            <person name="Hertz-Fowler C."/>
            <person name="Berriman M."/>
        </authorList>
    </citation>
    <scope>NUCLEOTIDE SEQUENCE</scope>
    <source>
        <strain evidence="2 3">Y486</strain>
    </source>
</reference>
<dbReference type="Proteomes" id="UP000009027">
    <property type="component" value="Unassembled WGS sequence"/>
</dbReference>
<name>F9WPL1_TRYVY</name>
<dbReference type="VEuPathDB" id="TriTrypDB:TvY486_0021860"/>
<evidence type="ECO:0000256" key="1">
    <source>
        <dbReference type="SAM" id="MobiDB-lite"/>
    </source>
</evidence>